<comment type="caution">
    <text evidence="4">The sequence shown here is derived from an EMBL/GenBank/DDBJ whole genome shotgun (WGS) entry which is preliminary data.</text>
</comment>
<dbReference type="HAMAP" id="MF_01440">
    <property type="entry name" value="CheD"/>
    <property type="match status" value="1"/>
</dbReference>
<evidence type="ECO:0000313" key="4">
    <source>
        <dbReference type="EMBL" id="PRO70363.1"/>
    </source>
</evidence>
<keyword evidence="5" id="KW-1185">Reference proteome</keyword>
<dbReference type="SUPFAM" id="SSF64438">
    <property type="entry name" value="CNF1/YfiH-like putative cysteine hydrolases"/>
    <property type="match status" value="1"/>
</dbReference>
<dbReference type="InterPro" id="IPR038592">
    <property type="entry name" value="CheD-like_sf"/>
</dbReference>
<gene>
    <name evidence="3" type="primary">cheD</name>
    <name evidence="4" type="ORF">C6Y39_03800</name>
</gene>
<reference evidence="5" key="1">
    <citation type="journal article" date="2020" name="Int. J. Syst. Evol. Microbiol.">
        <title>Alteromonas alba sp. nov., a marine bacterium isolated from the seawater of the West Pacific Ocean.</title>
        <authorList>
            <person name="Sun C."/>
            <person name="Wu Y.-H."/>
            <person name="Xamxidin M."/>
            <person name="Cheng H."/>
            <person name="Xu X.-W."/>
        </authorList>
    </citation>
    <scope>NUCLEOTIDE SEQUENCE [LARGE SCALE GENOMIC DNA]</scope>
    <source>
        <strain evidence="5">9a2</strain>
    </source>
</reference>
<proteinExistence type="inferred from homology"/>
<keyword evidence="1 3" id="KW-0145">Chemotaxis</keyword>
<keyword evidence="2 3" id="KW-0378">Hydrolase</keyword>
<sequence>MEPCNFEVPISYYDKRFSVDAIKLLPGQYFVTSQDKMLVTVLGSCVAACMFDPITGVGGMNHFMLPNVNKTAGEFEKVQGMAAKYGVHAMEVLINELIKVGASKKRLKAKVFGGGRVVPSFVQSDVGRFNAEFVTQFLNTEKIPIIASDLCDTYARKIYFFPTNGNVFMKRIHELNNATIIERESQHRWELNNRDASGDVDLFEDLK</sequence>
<dbReference type="EC" id="3.5.1.44" evidence="3"/>
<dbReference type="InterPro" id="IPR005659">
    <property type="entry name" value="Chemorcpt_Glu_NH3ase_CheD"/>
</dbReference>
<evidence type="ECO:0000256" key="3">
    <source>
        <dbReference type="HAMAP-Rule" id="MF_01440"/>
    </source>
</evidence>
<dbReference type="InterPro" id="IPR011324">
    <property type="entry name" value="Cytotoxic_necrot_fac-like_cat"/>
</dbReference>
<dbReference type="PANTHER" id="PTHR35147:SF2">
    <property type="entry name" value="CHEMORECEPTOR GLUTAMINE DEAMIDASE CHED-RELATED"/>
    <property type="match status" value="1"/>
</dbReference>
<dbReference type="EMBL" id="PVNO01000005">
    <property type="protein sequence ID" value="PRO70363.1"/>
    <property type="molecule type" value="Genomic_DNA"/>
</dbReference>
<evidence type="ECO:0000313" key="5">
    <source>
        <dbReference type="Proteomes" id="UP000239539"/>
    </source>
</evidence>
<dbReference type="Proteomes" id="UP000239539">
    <property type="component" value="Unassembled WGS sequence"/>
</dbReference>
<comment type="catalytic activity">
    <reaction evidence="3">
        <text>L-glutaminyl-[protein] + H2O = L-glutamyl-[protein] + NH4(+)</text>
        <dbReference type="Rhea" id="RHEA:16441"/>
        <dbReference type="Rhea" id="RHEA-COMP:10207"/>
        <dbReference type="Rhea" id="RHEA-COMP:10208"/>
        <dbReference type="ChEBI" id="CHEBI:15377"/>
        <dbReference type="ChEBI" id="CHEBI:28938"/>
        <dbReference type="ChEBI" id="CHEBI:29973"/>
        <dbReference type="ChEBI" id="CHEBI:30011"/>
        <dbReference type="EC" id="3.5.1.44"/>
    </reaction>
</comment>
<evidence type="ECO:0000256" key="1">
    <source>
        <dbReference type="ARBA" id="ARBA00022500"/>
    </source>
</evidence>
<organism evidence="4 5">
    <name type="scientific">Alteromonas gracilis</name>
    <dbReference type="NCBI Taxonomy" id="1479524"/>
    <lineage>
        <taxon>Bacteria</taxon>
        <taxon>Pseudomonadati</taxon>
        <taxon>Pseudomonadota</taxon>
        <taxon>Gammaproteobacteria</taxon>
        <taxon>Alteromonadales</taxon>
        <taxon>Alteromonadaceae</taxon>
        <taxon>Alteromonas/Salinimonas group</taxon>
        <taxon>Alteromonas</taxon>
    </lineage>
</organism>
<comment type="function">
    <text evidence="3">Probably deamidates glutamine residues to glutamate on methyl-accepting chemotaxis receptors (MCPs), playing an important role in chemotaxis.</text>
</comment>
<dbReference type="PANTHER" id="PTHR35147">
    <property type="entry name" value="CHEMORECEPTOR GLUTAMINE DEAMIDASE CHED-RELATED"/>
    <property type="match status" value="1"/>
</dbReference>
<dbReference type="RefSeq" id="WP_105929987.1">
    <property type="nucleotide sequence ID" value="NZ_PVNO01000005.1"/>
</dbReference>
<evidence type="ECO:0000256" key="2">
    <source>
        <dbReference type="ARBA" id="ARBA00022801"/>
    </source>
</evidence>
<name>A0ABX5CSK6_9ALTE</name>
<dbReference type="Gene3D" id="3.30.1330.200">
    <property type="match status" value="1"/>
</dbReference>
<comment type="similarity">
    <text evidence="3">Belongs to the CheD family.</text>
</comment>
<protein>
    <recommendedName>
        <fullName evidence="3">Probable chemoreceptor glutamine deamidase CheD</fullName>
        <ecNumber evidence="3">3.5.1.44</ecNumber>
    </recommendedName>
</protein>
<dbReference type="NCBIfam" id="NF010013">
    <property type="entry name" value="PRK13487.1"/>
    <property type="match status" value="1"/>
</dbReference>
<accession>A0ABX5CSK6</accession>
<dbReference type="CDD" id="cd16352">
    <property type="entry name" value="CheD"/>
    <property type="match status" value="1"/>
</dbReference>
<dbReference type="Pfam" id="PF03975">
    <property type="entry name" value="CheD"/>
    <property type="match status" value="1"/>
</dbReference>